<dbReference type="PANTHER" id="PTHR41533:SF2">
    <property type="entry name" value="BLR7131 PROTEIN"/>
    <property type="match status" value="1"/>
</dbReference>
<keyword evidence="3" id="KW-0133">Cell shape</keyword>
<dbReference type="GO" id="GO:0071555">
    <property type="term" value="P:cell wall organization"/>
    <property type="evidence" value="ECO:0007669"/>
    <property type="project" value="UniProtKB-KW"/>
</dbReference>
<keyword evidence="2" id="KW-0808">Transferase</keyword>
<dbReference type="Pfam" id="PF03734">
    <property type="entry name" value="YkuD"/>
    <property type="match status" value="1"/>
</dbReference>
<dbReference type="Pfam" id="PF20142">
    <property type="entry name" value="Scaffold"/>
    <property type="match status" value="1"/>
</dbReference>
<dbReference type="InterPro" id="IPR045380">
    <property type="entry name" value="LD_TPept_scaffold_dom"/>
</dbReference>
<dbReference type="Gene3D" id="1.10.101.10">
    <property type="entry name" value="PGBD-like superfamily/PGBD"/>
    <property type="match status" value="1"/>
</dbReference>
<evidence type="ECO:0000256" key="2">
    <source>
        <dbReference type="ARBA" id="ARBA00022679"/>
    </source>
</evidence>
<gene>
    <name evidence="7" type="ORF">KBTEX_03985</name>
</gene>
<comment type="pathway">
    <text evidence="1">Cell wall biogenesis; peptidoglycan biosynthesis.</text>
</comment>
<keyword evidence="5" id="KW-0961">Cell wall biogenesis/degradation</keyword>
<name>A0A5B8RGC1_9ZZZZ</name>
<dbReference type="InterPro" id="IPR002477">
    <property type="entry name" value="Peptidoglycan-bd-like"/>
</dbReference>
<dbReference type="GO" id="GO:0016740">
    <property type="term" value="F:transferase activity"/>
    <property type="evidence" value="ECO:0007669"/>
    <property type="project" value="UniProtKB-KW"/>
</dbReference>
<dbReference type="InterPro" id="IPR038063">
    <property type="entry name" value="Transpep_catalytic_dom"/>
</dbReference>
<dbReference type="InterPro" id="IPR036365">
    <property type="entry name" value="PGBD-like_sf"/>
</dbReference>
<dbReference type="AlphaFoldDB" id="A0A5B8RGC1"/>
<dbReference type="SUPFAM" id="SSF47090">
    <property type="entry name" value="PGBD-like"/>
    <property type="match status" value="1"/>
</dbReference>
<dbReference type="InterPro" id="IPR052905">
    <property type="entry name" value="LD-transpeptidase_YkuD-like"/>
</dbReference>
<dbReference type="EMBL" id="MN079300">
    <property type="protein sequence ID" value="QEA07626.1"/>
    <property type="molecule type" value="Genomic_DNA"/>
</dbReference>
<reference evidence="7" key="1">
    <citation type="submission" date="2019-06" db="EMBL/GenBank/DDBJ databases">
        <authorList>
            <person name="Murdoch R.W."/>
            <person name="Fathepure B."/>
        </authorList>
    </citation>
    <scope>NUCLEOTIDE SEQUENCE</scope>
</reference>
<dbReference type="InterPro" id="IPR036366">
    <property type="entry name" value="PGBDSf"/>
</dbReference>
<evidence type="ECO:0000259" key="6">
    <source>
        <dbReference type="PROSITE" id="PS52029"/>
    </source>
</evidence>
<accession>A0A5B8RGC1</accession>
<organism evidence="7">
    <name type="scientific">uncultured organism</name>
    <dbReference type="NCBI Taxonomy" id="155900"/>
    <lineage>
        <taxon>unclassified sequences</taxon>
        <taxon>environmental samples</taxon>
    </lineage>
</organism>
<proteinExistence type="predicted"/>
<dbReference type="CDD" id="cd16913">
    <property type="entry name" value="YkuD_like"/>
    <property type="match status" value="1"/>
</dbReference>
<evidence type="ECO:0000256" key="1">
    <source>
        <dbReference type="ARBA" id="ARBA00004752"/>
    </source>
</evidence>
<dbReference type="InterPro" id="IPR005490">
    <property type="entry name" value="LD_TPept_cat_dom"/>
</dbReference>
<keyword evidence="4" id="KW-0573">Peptidoglycan synthesis</keyword>
<dbReference type="Pfam" id="PF01471">
    <property type="entry name" value="PG_binding_1"/>
    <property type="match status" value="1"/>
</dbReference>
<evidence type="ECO:0000256" key="4">
    <source>
        <dbReference type="ARBA" id="ARBA00022984"/>
    </source>
</evidence>
<dbReference type="Gene3D" id="2.40.440.10">
    <property type="entry name" value="L,D-transpeptidase catalytic domain-like"/>
    <property type="match status" value="1"/>
</dbReference>
<protein>
    <recommendedName>
        <fullName evidence="6">L,D-TPase catalytic domain-containing protein</fullName>
    </recommendedName>
</protein>
<dbReference type="PANTHER" id="PTHR41533">
    <property type="entry name" value="L,D-TRANSPEPTIDASE HI_1667-RELATED"/>
    <property type="match status" value="1"/>
</dbReference>
<sequence length="545" mass="60056">MTVRTGRIAATIVLIAGLVTGGKAALADAAGDPVGDRLQTLLDAPSPPASGDLTPRVEAFYAVRDFRPAWRRPEAVTAFTTALDTLAGDGLRPADYAADRLVAAHRRAYAGDGPIDERARFDIVVTRLLLTALRHLDRGKVDPASLEADWDVPLPPFSPDMDALSDDVDALDFETAFARARPDYAPYHRLRTALAHYRRIRDAGGWPALPSLDTALHPGDRAPAVAVLRRRLAVTGAPVGDSADPARYDDALAGAVRHFQRHHYLAVDGVVGTATRAALNVDVDARIDQIRVNLERARWLLHGLPRSFVLVDIAGYRLTYYRPDHKPWHTRIVVGTPYRRTPALRSRITHLTFNPTWTVPASITWPELLPRIRRDPGYLAREHLQVLTPEGRALDPATIDWRDPPAVVLRQRAGADNALGRVVFRFPNPYSVYLHDTPARALFDRPRRAFSHGCIRVEHPLELARLLLDDPQRWDAAAIGETIATGVTLSVDLPEPVPVIVHYWTVNIAGDGTLAFKPDIYGRDRAVLAALERPATAPESALLRP</sequence>
<evidence type="ECO:0000313" key="7">
    <source>
        <dbReference type="EMBL" id="QEA07626.1"/>
    </source>
</evidence>
<dbReference type="PROSITE" id="PS52029">
    <property type="entry name" value="LD_TPASE"/>
    <property type="match status" value="1"/>
</dbReference>
<dbReference type="UniPathway" id="UPA00219"/>
<dbReference type="SUPFAM" id="SSF141523">
    <property type="entry name" value="L,D-transpeptidase catalytic domain-like"/>
    <property type="match status" value="1"/>
</dbReference>
<feature type="domain" description="L,D-TPase catalytic" evidence="6">
    <location>
        <begin position="307"/>
        <end position="492"/>
    </location>
</feature>
<evidence type="ECO:0000256" key="3">
    <source>
        <dbReference type="ARBA" id="ARBA00022960"/>
    </source>
</evidence>
<evidence type="ECO:0000256" key="5">
    <source>
        <dbReference type="ARBA" id="ARBA00023316"/>
    </source>
</evidence>